<evidence type="ECO:0000313" key="1">
    <source>
        <dbReference type="EMBL" id="MBE7326108.1"/>
    </source>
</evidence>
<feature type="non-terminal residue" evidence="1">
    <location>
        <position position="79"/>
    </location>
</feature>
<sequence>MEGNEEADKIDKSALELTETIKMTYGKGEVKAILKKELMNKWQDRWDKDSSGSTYYNIQKKISANGVVRGKRREETIIT</sequence>
<gene>
    <name evidence="1" type="ORF">IEQ44_15850</name>
</gene>
<reference evidence="1 2" key="1">
    <citation type="submission" date="2020-10" db="EMBL/GenBank/DDBJ databases">
        <title>Nocardioides sp. isolated from sludge.</title>
        <authorList>
            <person name="Zhang X."/>
        </authorList>
    </citation>
    <scope>NUCLEOTIDE SEQUENCE [LARGE SCALE GENOMIC DNA]</scope>
    <source>
        <strain evidence="1 2">Y6</strain>
    </source>
</reference>
<dbReference type="RefSeq" id="WP_227487637.1">
    <property type="nucleotide sequence ID" value="NZ_JADCSA010000386.1"/>
</dbReference>
<proteinExistence type="predicted"/>
<evidence type="ECO:0008006" key="3">
    <source>
        <dbReference type="Google" id="ProtNLM"/>
    </source>
</evidence>
<keyword evidence="2" id="KW-1185">Reference proteome</keyword>
<dbReference type="Proteomes" id="UP000756387">
    <property type="component" value="Unassembled WGS sequence"/>
</dbReference>
<evidence type="ECO:0000313" key="2">
    <source>
        <dbReference type="Proteomes" id="UP000756387"/>
    </source>
</evidence>
<comment type="caution">
    <text evidence="1">The sequence shown here is derived from an EMBL/GenBank/DDBJ whole genome shotgun (WGS) entry which is preliminary data.</text>
</comment>
<name>A0ABR9RX01_9ACTN</name>
<accession>A0ABR9RX01</accession>
<organism evidence="1 2">
    <name type="scientific">Nocardioides malaquae</name>
    <dbReference type="NCBI Taxonomy" id="2773426"/>
    <lineage>
        <taxon>Bacteria</taxon>
        <taxon>Bacillati</taxon>
        <taxon>Actinomycetota</taxon>
        <taxon>Actinomycetes</taxon>
        <taxon>Propionibacteriales</taxon>
        <taxon>Nocardioidaceae</taxon>
        <taxon>Nocardioides</taxon>
    </lineage>
</organism>
<dbReference type="EMBL" id="JADCSA010000386">
    <property type="protein sequence ID" value="MBE7326108.1"/>
    <property type="molecule type" value="Genomic_DNA"/>
</dbReference>
<protein>
    <recommendedName>
        <fullName evidence="3">RNase H type-1 domain-containing protein</fullName>
    </recommendedName>
</protein>